<evidence type="ECO:0000313" key="3">
    <source>
        <dbReference type="Proteomes" id="UP000799437"/>
    </source>
</evidence>
<gene>
    <name evidence="2" type="ORF">EJ05DRAFT_502825</name>
</gene>
<feature type="compositionally biased region" description="Pro residues" evidence="1">
    <location>
        <begin position="291"/>
        <end position="301"/>
    </location>
</feature>
<dbReference type="AlphaFoldDB" id="A0A6A6W199"/>
<feature type="compositionally biased region" description="Pro residues" evidence="1">
    <location>
        <begin position="500"/>
        <end position="509"/>
    </location>
</feature>
<proteinExistence type="predicted"/>
<dbReference type="OrthoDB" id="3691720at2759"/>
<feature type="region of interest" description="Disordered" evidence="1">
    <location>
        <begin position="44"/>
        <end position="375"/>
    </location>
</feature>
<feature type="compositionally biased region" description="Acidic residues" evidence="1">
    <location>
        <begin position="138"/>
        <end position="147"/>
    </location>
</feature>
<reference evidence="2" key="1">
    <citation type="journal article" date="2020" name="Stud. Mycol.">
        <title>101 Dothideomycetes genomes: a test case for predicting lifestyles and emergence of pathogens.</title>
        <authorList>
            <person name="Haridas S."/>
            <person name="Albert R."/>
            <person name="Binder M."/>
            <person name="Bloem J."/>
            <person name="Labutti K."/>
            <person name="Salamov A."/>
            <person name="Andreopoulos B."/>
            <person name="Baker S."/>
            <person name="Barry K."/>
            <person name="Bills G."/>
            <person name="Bluhm B."/>
            <person name="Cannon C."/>
            <person name="Castanera R."/>
            <person name="Culley D."/>
            <person name="Daum C."/>
            <person name="Ezra D."/>
            <person name="Gonzalez J."/>
            <person name="Henrissat B."/>
            <person name="Kuo A."/>
            <person name="Liang C."/>
            <person name="Lipzen A."/>
            <person name="Lutzoni F."/>
            <person name="Magnuson J."/>
            <person name="Mondo S."/>
            <person name="Nolan M."/>
            <person name="Ohm R."/>
            <person name="Pangilinan J."/>
            <person name="Park H.-J."/>
            <person name="Ramirez L."/>
            <person name="Alfaro M."/>
            <person name="Sun H."/>
            <person name="Tritt A."/>
            <person name="Yoshinaga Y."/>
            <person name="Zwiers L.-H."/>
            <person name="Turgeon B."/>
            <person name="Goodwin S."/>
            <person name="Spatafora J."/>
            <person name="Crous P."/>
            <person name="Grigoriev I."/>
        </authorList>
    </citation>
    <scope>NUCLEOTIDE SEQUENCE</scope>
    <source>
        <strain evidence="2">CBS 121739</strain>
    </source>
</reference>
<dbReference type="Proteomes" id="UP000799437">
    <property type="component" value="Unassembled WGS sequence"/>
</dbReference>
<feature type="compositionally biased region" description="Basic and acidic residues" evidence="1">
    <location>
        <begin position="342"/>
        <end position="352"/>
    </location>
</feature>
<name>A0A6A6W199_9PEZI</name>
<feature type="region of interest" description="Disordered" evidence="1">
    <location>
        <begin position="1"/>
        <end position="32"/>
    </location>
</feature>
<feature type="region of interest" description="Disordered" evidence="1">
    <location>
        <begin position="489"/>
        <end position="510"/>
    </location>
</feature>
<evidence type="ECO:0000313" key="2">
    <source>
        <dbReference type="EMBL" id="KAF2755357.1"/>
    </source>
</evidence>
<feature type="compositionally biased region" description="Gly residues" evidence="1">
    <location>
        <begin position="100"/>
        <end position="109"/>
    </location>
</feature>
<keyword evidence="3" id="KW-1185">Reference proteome</keyword>
<evidence type="ECO:0000256" key="1">
    <source>
        <dbReference type="SAM" id="MobiDB-lite"/>
    </source>
</evidence>
<sequence>MDAPKTKQTLKQAKAAYKAHGPRISSHEARLAERNAELEARAQRIREAERRRRVLGRQRAEKERRERELREREGVGLATQLVGFSHSQRAMKSGMEGWVRRGGGGGGGDGGDDGCKRESGSGSGSGSKSEGEKKGRGEEEEEEEDEIFVGIVTGDTADGKERGVGSHSGAEAEAQAQRKDGDQDEDDDIFAEIETEGAHSTARQKGKSCPVAKDPWSEDDLDEESLLSIAVTPRHKPQSSMIAPPTEPLDQVRPPGSDLGSEEQREKCIPVIQPALDHITAKNANGKRPRAPAPVRSPSPREPSKDLPPRMSDAPKPIEIKTHKDHPNKIISETTRAIADNPVRKTMLDRAIRKPKPPPNKTDWKPPNASTGGVPFIKASVYQKIPQRDEWDDFLDSSTQIARELSGPKQAAKPAEIPLDVFICTQDLNLSLNDLEELGVPHAPSFSREDALFKAKTVSAPAPPAEKTVVSTGDGTARLGLQKAQLPARNVKPPVSNPNMLPPPRPPPKTVVEAPRIQAVPVMQAGRCPALKDDFGFSTQDMRSFVDDDITLSPD</sequence>
<feature type="compositionally biased region" description="Basic and acidic residues" evidence="1">
    <location>
        <begin position="58"/>
        <end position="74"/>
    </location>
</feature>
<feature type="compositionally biased region" description="Acidic residues" evidence="1">
    <location>
        <begin position="182"/>
        <end position="195"/>
    </location>
</feature>
<feature type="compositionally biased region" description="Basic and acidic residues" evidence="1">
    <location>
        <begin position="316"/>
        <end position="328"/>
    </location>
</feature>
<protein>
    <submittedName>
        <fullName evidence="2">Uncharacterized protein</fullName>
    </submittedName>
</protein>
<accession>A0A6A6W199</accession>
<dbReference type="RefSeq" id="XP_033597808.1">
    <property type="nucleotide sequence ID" value="XM_033747314.1"/>
</dbReference>
<dbReference type="GeneID" id="54488368"/>
<feature type="compositionally biased region" description="Low complexity" evidence="1">
    <location>
        <begin position="6"/>
        <end position="19"/>
    </location>
</feature>
<dbReference type="EMBL" id="ML996577">
    <property type="protein sequence ID" value="KAF2755357.1"/>
    <property type="molecule type" value="Genomic_DNA"/>
</dbReference>
<organism evidence="2 3">
    <name type="scientific">Pseudovirgaria hyperparasitica</name>
    <dbReference type="NCBI Taxonomy" id="470096"/>
    <lineage>
        <taxon>Eukaryota</taxon>
        <taxon>Fungi</taxon>
        <taxon>Dikarya</taxon>
        <taxon>Ascomycota</taxon>
        <taxon>Pezizomycotina</taxon>
        <taxon>Dothideomycetes</taxon>
        <taxon>Dothideomycetes incertae sedis</taxon>
        <taxon>Acrospermales</taxon>
        <taxon>Acrospermaceae</taxon>
        <taxon>Pseudovirgaria</taxon>
    </lineage>
</organism>